<accession>A0A517Y185</accession>
<dbReference type="SUPFAM" id="SSF56112">
    <property type="entry name" value="Protein kinase-like (PK-like)"/>
    <property type="match status" value="1"/>
</dbReference>
<gene>
    <name evidence="4" type="primary">stkP_7</name>
    <name evidence="4" type="ORF">ETAA1_55290</name>
</gene>
<dbReference type="SUPFAM" id="SSF53098">
    <property type="entry name" value="Ribonuclease H-like"/>
    <property type="match status" value="1"/>
</dbReference>
<proteinExistence type="predicted"/>
<evidence type="ECO:0000256" key="2">
    <source>
        <dbReference type="SAM" id="MobiDB-lite"/>
    </source>
</evidence>
<feature type="domain" description="Protein kinase" evidence="3">
    <location>
        <begin position="103"/>
        <end position="459"/>
    </location>
</feature>
<dbReference type="Proteomes" id="UP000319576">
    <property type="component" value="Chromosome"/>
</dbReference>
<dbReference type="NCBIfam" id="NF033540">
    <property type="entry name" value="transpos_IS701"/>
    <property type="match status" value="1"/>
</dbReference>
<keyword evidence="5" id="KW-1185">Reference proteome</keyword>
<dbReference type="Gene3D" id="3.30.200.20">
    <property type="entry name" value="Phosphorylase Kinase, domain 1"/>
    <property type="match status" value="1"/>
</dbReference>
<dbReference type="PANTHER" id="PTHR33627:SF1">
    <property type="entry name" value="TRANSPOSASE"/>
    <property type="match status" value="1"/>
</dbReference>
<keyword evidence="1" id="KW-0067">ATP-binding</keyword>
<protein>
    <submittedName>
        <fullName evidence="4">Serine/threonine-protein kinase StkP</fullName>
        <ecNumber evidence="4">2.7.11.1</ecNumber>
    </submittedName>
</protein>
<dbReference type="InterPro" id="IPR000719">
    <property type="entry name" value="Prot_kinase_dom"/>
</dbReference>
<dbReference type="InterPro" id="IPR039365">
    <property type="entry name" value="IS701-like"/>
</dbReference>
<keyword evidence="4" id="KW-0808">Transferase</keyword>
<dbReference type="PROSITE" id="PS50011">
    <property type="entry name" value="PROTEIN_KINASE_DOM"/>
    <property type="match status" value="1"/>
</dbReference>
<dbReference type="InterPro" id="IPR027383">
    <property type="entry name" value="Znf_put"/>
</dbReference>
<dbReference type="InterPro" id="IPR038721">
    <property type="entry name" value="IS701-like_DDE_dom"/>
</dbReference>
<dbReference type="InterPro" id="IPR017441">
    <property type="entry name" value="Protein_kinase_ATP_BS"/>
</dbReference>
<feature type="region of interest" description="Disordered" evidence="2">
    <location>
        <begin position="63"/>
        <end position="88"/>
    </location>
</feature>
<evidence type="ECO:0000256" key="1">
    <source>
        <dbReference type="PROSITE-ProRule" id="PRU10141"/>
    </source>
</evidence>
<dbReference type="InterPro" id="IPR011009">
    <property type="entry name" value="Kinase-like_dom_sf"/>
</dbReference>
<dbReference type="AlphaFoldDB" id="A0A517Y185"/>
<dbReference type="EMBL" id="CP036273">
    <property type="protein sequence ID" value="QDU23529.1"/>
    <property type="molecule type" value="Genomic_DNA"/>
</dbReference>
<dbReference type="OrthoDB" id="5525203at2"/>
<organism evidence="4 5">
    <name type="scientific">Urbifossiella limnaea</name>
    <dbReference type="NCBI Taxonomy" id="2528023"/>
    <lineage>
        <taxon>Bacteria</taxon>
        <taxon>Pseudomonadati</taxon>
        <taxon>Planctomycetota</taxon>
        <taxon>Planctomycetia</taxon>
        <taxon>Gemmatales</taxon>
        <taxon>Gemmataceae</taxon>
        <taxon>Urbifossiella</taxon>
    </lineage>
</organism>
<keyword evidence="4" id="KW-0418">Kinase</keyword>
<sequence>MPVASPEHPSAEELGAFVLGRLADPDDSAVAAHLAGCDSCAERAAGLRPDDTLASLLAAAGTRPDSGLSATPADHASTLGWPGPAPPPAPPGAPVALLDHPRYRLVRELGRGGMGVVWLAEHAVLGRPVAVKVLNPAALARPGAADRFRREARAAAGLHHPNVVAAYSYSRSCYNSPRQDLWRGWAMSGRPTAAQVRAWADEVTAVGDRIGRHFARSEPRARAVGYIRGLLGDADRKNGWQLAEALGDPTPDGVQHLLARADWDADAVRDDLMGYVHEHLGDPAAVLVVDETGFLKKGTKSCGVARQYTGTAGRIENAQVGVFLAYAGPKGHALIDRALYLPKEWTDDRPRCDAAGVPAAVGFATKPRLAERMLARAWARGVTAGWVTGDTVYGHDGAFRRFLEGHRQAYLLAVPANQPLFDGEQRSTVKAVAEGFPVAAWERASAGDGSKGPREYDWAVRAFGPVDERGWQLWLVVRRHRDRPDERAYYFARGPAATAPAELVRVAGSRWRVEECLELAKGDCGLDEYEVRSWVGWHRHVTLSLLALAVVAAIRVAAGPSGRPKKGARGWSG</sequence>
<dbReference type="KEGG" id="uli:ETAA1_55290"/>
<feature type="binding site" evidence="1">
    <location>
        <position position="132"/>
    </location>
    <ligand>
        <name>ATP</name>
        <dbReference type="ChEBI" id="CHEBI:30616"/>
    </ligand>
</feature>
<dbReference type="InterPro" id="IPR041916">
    <property type="entry name" value="Anti_sigma_zinc_sf"/>
</dbReference>
<dbReference type="Pfam" id="PF13490">
    <property type="entry name" value="zf-HC2"/>
    <property type="match status" value="1"/>
</dbReference>
<dbReference type="PANTHER" id="PTHR33627">
    <property type="entry name" value="TRANSPOSASE"/>
    <property type="match status" value="1"/>
</dbReference>
<dbReference type="PROSITE" id="PS00107">
    <property type="entry name" value="PROTEIN_KINASE_ATP"/>
    <property type="match status" value="1"/>
</dbReference>
<dbReference type="InterPro" id="IPR012337">
    <property type="entry name" value="RNaseH-like_sf"/>
</dbReference>
<dbReference type="GO" id="GO:0005524">
    <property type="term" value="F:ATP binding"/>
    <property type="evidence" value="ECO:0007669"/>
    <property type="project" value="UniProtKB-UniRule"/>
</dbReference>
<name>A0A517Y185_9BACT</name>
<evidence type="ECO:0000313" key="5">
    <source>
        <dbReference type="Proteomes" id="UP000319576"/>
    </source>
</evidence>
<dbReference type="GO" id="GO:0004674">
    <property type="term" value="F:protein serine/threonine kinase activity"/>
    <property type="evidence" value="ECO:0007669"/>
    <property type="project" value="UniProtKB-EC"/>
</dbReference>
<reference evidence="4 5" key="1">
    <citation type="submission" date="2019-02" db="EMBL/GenBank/DDBJ databases">
        <title>Deep-cultivation of Planctomycetes and their phenomic and genomic characterization uncovers novel biology.</title>
        <authorList>
            <person name="Wiegand S."/>
            <person name="Jogler M."/>
            <person name="Boedeker C."/>
            <person name="Pinto D."/>
            <person name="Vollmers J."/>
            <person name="Rivas-Marin E."/>
            <person name="Kohn T."/>
            <person name="Peeters S.H."/>
            <person name="Heuer A."/>
            <person name="Rast P."/>
            <person name="Oberbeckmann S."/>
            <person name="Bunk B."/>
            <person name="Jeske O."/>
            <person name="Meyerdierks A."/>
            <person name="Storesund J.E."/>
            <person name="Kallscheuer N."/>
            <person name="Luecker S."/>
            <person name="Lage O.M."/>
            <person name="Pohl T."/>
            <person name="Merkel B.J."/>
            <person name="Hornburger P."/>
            <person name="Mueller R.-W."/>
            <person name="Bruemmer F."/>
            <person name="Labrenz M."/>
            <person name="Spormann A.M."/>
            <person name="Op den Camp H."/>
            <person name="Overmann J."/>
            <person name="Amann R."/>
            <person name="Jetten M.S.M."/>
            <person name="Mascher T."/>
            <person name="Medema M.H."/>
            <person name="Devos D.P."/>
            <person name="Kaster A.-K."/>
            <person name="Ovreas L."/>
            <person name="Rohde M."/>
            <person name="Galperin M.Y."/>
            <person name="Jogler C."/>
        </authorList>
    </citation>
    <scope>NUCLEOTIDE SEQUENCE [LARGE SCALE GENOMIC DNA]</scope>
    <source>
        <strain evidence="4 5">ETA_A1</strain>
    </source>
</reference>
<keyword evidence="1" id="KW-0547">Nucleotide-binding</keyword>
<dbReference type="Pfam" id="PF13546">
    <property type="entry name" value="DDE_5"/>
    <property type="match status" value="1"/>
</dbReference>
<evidence type="ECO:0000313" key="4">
    <source>
        <dbReference type="EMBL" id="QDU23529.1"/>
    </source>
</evidence>
<dbReference type="Gene3D" id="1.10.10.1320">
    <property type="entry name" value="Anti-sigma factor, zinc-finger domain"/>
    <property type="match status" value="1"/>
</dbReference>
<evidence type="ECO:0000259" key="3">
    <source>
        <dbReference type="PROSITE" id="PS50011"/>
    </source>
</evidence>
<dbReference type="EC" id="2.7.11.1" evidence="4"/>